<comment type="caution">
    <text evidence="2">The sequence shown here is derived from an EMBL/GenBank/DDBJ whole genome shotgun (WGS) entry which is preliminary data.</text>
</comment>
<feature type="compositionally biased region" description="Low complexity" evidence="1">
    <location>
        <begin position="66"/>
        <end position="92"/>
    </location>
</feature>
<gene>
    <name evidence="2" type="ORF">EYF80_019085</name>
</gene>
<feature type="compositionally biased region" description="Basic and acidic residues" evidence="1">
    <location>
        <begin position="98"/>
        <end position="115"/>
    </location>
</feature>
<feature type="region of interest" description="Disordered" evidence="1">
    <location>
        <begin position="1"/>
        <end position="115"/>
    </location>
</feature>
<feature type="compositionally biased region" description="Polar residues" evidence="1">
    <location>
        <begin position="54"/>
        <end position="65"/>
    </location>
</feature>
<keyword evidence="3" id="KW-1185">Reference proteome</keyword>
<dbReference type="Proteomes" id="UP000314294">
    <property type="component" value="Unassembled WGS sequence"/>
</dbReference>
<name>A0A4Z2HYA8_9TELE</name>
<organism evidence="2 3">
    <name type="scientific">Liparis tanakae</name>
    <name type="common">Tanaka's snailfish</name>
    <dbReference type="NCBI Taxonomy" id="230148"/>
    <lineage>
        <taxon>Eukaryota</taxon>
        <taxon>Metazoa</taxon>
        <taxon>Chordata</taxon>
        <taxon>Craniata</taxon>
        <taxon>Vertebrata</taxon>
        <taxon>Euteleostomi</taxon>
        <taxon>Actinopterygii</taxon>
        <taxon>Neopterygii</taxon>
        <taxon>Teleostei</taxon>
        <taxon>Neoteleostei</taxon>
        <taxon>Acanthomorphata</taxon>
        <taxon>Eupercaria</taxon>
        <taxon>Perciformes</taxon>
        <taxon>Cottioidei</taxon>
        <taxon>Cottales</taxon>
        <taxon>Liparidae</taxon>
        <taxon>Liparis</taxon>
    </lineage>
</organism>
<dbReference type="AlphaFoldDB" id="A0A4Z2HYA8"/>
<accession>A0A4Z2HYA8</accession>
<evidence type="ECO:0000313" key="3">
    <source>
        <dbReference type="Proteomes" id="UP000314294"/>
    </source>
</evidence>
<reference evidence="2 3" key="1">
    <citation type="submission" date="2019-03" db="EMBL/GenBank/DDBJ databases">
        <title>First draft genome of Liparis tanakae, snailfish: a comprehensive survey of snailfish specific genes.</title>
        <authorList>
            <person name="Kim W."/>
            <person name="Song I."/>
            <person name="Jeong J.-H."/>
            <person name="Kim D."/>
            <person name="Kim S."/>
            <person name="Ryu S."/>
            <person name="Song J.Y."/>
            <person name="Lee S.K."/>
        </authorList>
    </citation>
    <scope>NUCLEOTIDE SEQUENCE [LARGE SCALE GENOMIC DNA]</scope>
    <source>
        <tissue evidence="2">Muscle</tissue>
    </source>
</reference>
<feature type="compositionally biased region" description="Basic and acidic residues" evidence="1">
    <location>
        <begin position="35"/>
        <end position="47"/>
    </location>
</feature>
<sequence length="115" mass="12741">MLHRMASDLNTKSQNVLREDPEDPELLRSLPPWSHDLDRAQRLRPPDIDPLVLPNTSRFSSASKNSSELPLLRLSSVPLPSVLKPGTSTASPSGPPGPRDRRFTPELRSAAEEEL</sequence>
<evidence type="ECO:0000256" key="1">
    <source>
        <dbReference type="SAM" id="MobiDB-lite"/>
    </source>
</evidence>
<evidence type="ECO:0000313" key="2">
    <source>
        <dbReference type="EMBL" id="TNN70648.1"/>
    </source>
</evidence>
<proteinExistence type="predicted"/>
<dbReference type="EMBL" id="SRLO01000160">
    <property type="protein sequence ID" value="TNN70648.1"/>
    <property type="molecule type" value="Genomic_DNA"/>
</dbReference>
<protein>
    <submittedName>
        <fullName evidence="2">Uncharacterized protein</fullName>
    </submittedName>
</protein>